<keyword evidence="3" id="KW-1185">Reference proteome</keyword>
<keyword evidence="1" id="KW-0732">Signal</keyword>
<accession>A0A315ZC20</accession>
<evidence type="ECO:0000256" key="1">
    <source>
        <dbReference type="SAM" id="SignalP"/>
    </source>
</evidence>
<evidence type="ECO:0000313" key="2">
    <source>
        <dbReference type="EMBL" id="PWJ42852.1"/>
    </source>
</evidence>
<sequence>MKKLLFTVFALCLAQPRLFAQEEDTNNGEKYTRFEQQPGLAKAASKVFYSEKPWSISGFGEISYVNGHLDNGISDLELTYMNLYRLSGFFGYRFSDKLIWNSEVMFEYLRDKEGNDHHEFIIEAFFDLLLSKQFNVRAGLYPLGLGYINNNDDPVMFYSVNRSDVERLIIPSTWMAMGVSFYGTIAPKLSYTFGLAQGIEAAEFTSGTWLRLGREPRFEAPQTLAVNPQLIYNGVKDLSLSASAYIGQTGNKELITYEDGSTKTADAMVQLYTAYARYKKHDWELMALGSWGFLNGTEDIYHLTQARQGQAQVLGSQTVGYLLEGGYDLLSLFNGRKFFNDKNFFIDPQNVEIPIFVRYEYINTHKNFNEALITDDANFTMFNTDIVTVGVNFKPREEIAFKFDYQFRMSRGGLAVEEGNMFELGIGFIF</sequence>
<dbReference type="Gene3D" id="2.40.160.10">
    <property type="entry name" value="Porin"/>
    <property type="match status" value="1"/>
</dbReference>
<evidence type="ECO:0000313" key="3">
    <source>
        <dbReference type="Proteomes" id="UP000245535"/>
    </source>
</evidence>
<dbReference type="SUPFAM" id="SSF56935">
    <property type="entry name" value="Porins"/>
    <property type="match status" value="1"/>
</dbReference>
<name>A0A315ZC20_SEDFL</name>
<dbReference type="OrthoDB" id="9768080at2"/>
<evidence type="ECO:0008006" key="4">
    <source>
        <dbReference type="Google" id="ProtNLM"/>
    </source>
</evidence>
<comment type="caution">
    <text evidence="2">The sequence shown here is derived from an EMBL/GenBank/DDBJ whole genome shotgun (WGS) entry which is preliminary data.</text>
</comment>
<feature type="signal peptide" evidence="1">
    <location>
        <begin position="1"/>
        <end position="20"/>
    </location>
</feature>
<protein>
    <recommendedName>
        <fullName evidence="4">Phosphate-selective porin O/P</fullName>
    </recommendedName>
</protein>
<dbReference type="Proteomes" id="UP000245535">
    <property type="component" value="Unassembled WGS sequence"/>
</dbReference>
<dbReference type="AlphaFoldDB" id="A0A315ZC20"/>
<gene>
    <name evidence="2" type="ORF">BC781_102398</name>
</gene>
<reference evidence="2 3" key="1">
    <citation type="submission" date="2018-03" db="EMBL/GenBank/DDBJ databases">
        <title>Genomic Encyclopedia of Archaeal and Bacterial Type Strains, Phase II (KMG-II): from individual species to whole genera.</title>
        <authorList>
            <person name="Goeker M."/>
        </authorList>
    </citation>
    <scope>NUCLEOTIDE SEQUENCE [LARGE SCALE GENOMIC DNA]</scope>
    <source>
        <strain evidence="2 3">DSM 28229</strain>
    </source>
</reference>
<proteinExistence type="predicted"/>
<dbReference type="EMBL" id="QGDO01000002">
    <property type="protein sequence ID" value="PWJ42852.1"/>
    <property type="molecule type" value="Genomic_DNA"/>
</dbReference>
<dbReference type="RefSeq" id="WP_109616974.1">
    <property type="nucleotide sequence ID" value="NZ_QGDO01000002.1"/>
</dbReference>
<feature type="chain" id="PRO_5016421894" description="Phosphate-selective porin O/P" evidence="1">
    <location>
        <begin position="21"/>
        <end position="430"/>
    </location>
</feature>
<dbReference type="InterPro" id="IPR023614">
    <property type="entry name" value="Porin_dom_sf"/>
</dbReference>
<organism evidence="2 3">
    <name type="scientific">Sediminitomix flava</name>
    <dbReference type="NCBI Taxonomy" id="379075"/>
    <lineage>
        <taxon>Bacteria</taxon>
        <taxon>Pseudomonadati</taxon>
        <taxon>Bacteroidota</taxon>
        <taxon>Cytophagia</taxon>
        <taxon>Cytophagales</taxon>
        <taxon>Flammeovirgaceae</taxon>
        <taxon>Sediminitomix</taxon>
    </lineage>
</organism>